<organism evidence="2 3">
    <name type="scientific">Brachionus plicatilis</name>
    <name type="common">Marine rotifer</name>
    <name type="synonym">Brachionus muelleri</name>
    <dbReference type="NCBI Taxonomy" id="10195"/>
    <lineage>
        <taxon>Eukaryota</taxon>
        <taxon>Metazoa</taxon>
        <taxon>Spiralia</taxon>
        <taxon>Gnathifera</taxon>
        <taxon>Rotifera</taxon>
        <taxon>Eurotatoria</taxon>
        <taxon>Monogononta</taxon>
        <taxon>Pseudotrocha</taxon>
        <taxon>Ploima</taxon>
        <taxon>Brachionidae</taxon>
        <taxon>Brachionus</taxon>
    </lineage>
</organism>
<comment type="caution">
    <text evidence="2">The sequence shown here is derived from an EMBL/GenBank/DDBJ whole genome shotgun (WGS) entry which is preliminary data.</text>
</comment>
<keyword evidence="3" id="KW-1185">Reference proteome</keyword>
<protein>
    <submittedName>
        <fullName evidence="2">Uncharacterized protein</fullName>
    </submittedName>
</protein>
<evidence type="ECO:0000313" key="2">
    <source>
        <dbReference type="EMBL" id="RMZ98961.1"/>
    </source>
</evidence>
<keyword evidence="1" id="KW-0472">Membrane</keyword>
<feature type="transmembrane region" description="Helical" evidence="1">
    <location>
        <begin position="20"/>
        <end position="44"/>
    </location>
</feature>
<evidence type="ECO:0000313" key="3">
    <source>
        <dbReference type="Proteomes" id="UP000276133"/>
    </source>
</evidence>
<gene>
    <name evidence="2" type="ORF">BpHYR1_045919</name>
</gene>
<keyword evidence="1" id="KW-0812">Transmembrane</keyword>
<name>A0A3M7PIJ9_BRAPC</name>
<dbReference type="AlphaFoldDB" id="A0A3M7PIJ9"/>
<reference evidence="2 3" key="1">
    <citation type="journal article" date="2018" name="Sci. Rep.">
        <title>Genomic signatures of local adaptation to the degree of environmental predictability in rotifers.</title>
        <authorList>
            <person name="Franch-Gras L."/>
            <person name="Hahn C."/>
            <person name="Garcia-Roger E.M."/>
            <person name="Carmona M.J."/>
            <person name="Serra M."/>
            <person name="Gomez A."/>
        </authorList>
    </citation>
    <scope>NUCLEOTIDE SEQUENCE [LARGE SCALE GENOMIC DNA]</scope>
    <source>
        <strain evidence="2">HYR1</strain>
    </source>
</reference>
<proteinExistence type="predicted"/>
<accession>A0A3M7PIJ9</accession>
<sequence length="83" mass="9640">MSNICFSKSFLGILYDTNQISQIVATVVLSLFFKWVFIIIFCHLKKKLIISNSIFIYSIPTTNYPVDKRVESCFIILDKSSFF</sequence>
<dbReference type="EMBL" id="REGN01010477">
    <property type="protein sequence ID" value="RMZ98961.1"/>
    <property type="molecule type" value="Genomic_DNA"/>
</dbReference>
<keyword evidence="1" id="KW-1133">Transmembrane helix</keyword>
<evidence type="ECO:0000256" key="1">
    <source>
        <dbReference type="SAM" id="Phobius"/>
    </source>
</evidence>
<dbReference type="Proteomes" id="UP000276133">
    <property type="component" value="Unassembled WGS sequence"/>
</dbReference>